<feature type="compositionally biased region" description="Low complexity" evidence="1">
    <location>
        <begin position="444"/>
        <end position="468"/>
    </location>
</feature>
<protein>
    <submittedName>
        <fullName evidence="2">Uncharacterized protein</fullName>
    </submittedName>
</protein>
<sequence>MADLSGVLRKTIDGLPRATPQMRAKVYEKARAAIQRQIQAANPPLAEEVVAARQSALEDAIARTEQHYLDQGAEADGDAGEPAAAAAPLAAPVAAPPASAPADAPAAASKEMSPRSDLRPSEPPRPQTPPAERPRAPQPDSRIEPSFDGGRPTADAAGGANTHSAWERETPATPTPSATKPQGAGAGAASPARPGPAKDAGRSDPPPFFPVSAEEPEGGARPAAVGAPFIVPSQESGRDGPAVAGTDDAHDDEDRLPAGIRSDDDLIPAADLTAPRYSARQRRKSGGAGNRGAITAVAAVLILGGLGTAGWMYREDIQAMLVDPAGLETIATNNADGTPAPTPTDEAGTGVAAVDPAAETPDAEGETAPETTTPARESTRQFTQRLLPDGTEVDEGPAEVAPNAFDEGTNIAAASPVETPDLSGSPTVASEIGENPEVVGAPAETPAETAAETPDAAPAEDAAAGETEVAAVDPSEDGVGVAQDAVFYQERTETVPGTQESGDVVWSVVNESPTEGQPPEPAIRAEAEIPDENLKMTMTIRRNADPTLPASHVIELLFTTPENFAGGSVANVQRLALKPSEQARGEPLIGVAGKISDGFFIIALNNLEQAMQNNMALLQNEQWIDIPIAYASGRRALMSIEKGVPGDRVFKEAIEAWKAKT</sequence>
<feature type="region of interest" description="Disordered" evidence="1">
    <location>
        <begin position="65"/>
        <end position="262"/>
    </location>
</feature>
<feature type="compositionally biased region" description="Basic and acidic residues" evidence="1">
    <location>
        <begin position="252"/>
        <end position="262"/>
    </location>
</feature>
<dbReference type="EMBL" id="AAPJ01000002">
    <property type="protein sequence ID" value="EAS50773.1"/>
    <property type="molecule type" value="Genomic_DNA"/>
</dbReference>
<feature type="region of interest" description="Disordered" evidence="1">
    <location>
        <begin position="358"/>
        <end position="380"/>
    </location>
</feature>
<evidence type="ECO:0000256" key="1">
    <source>
        <dbReference type="SAM" id="MobiDB-lite"/>
    </source>
</evidence>
<feature type="compositionally biased region" description="Basic and acidic residues" evidence="1">
    <location>
        <begin position="112"/>
        <end position="122"/>
    </location>
</feature>
<dbReference type="OrthoDB" id="8442940at2"/>
<keyword evidence="3" id="KW-1185">Reference proteome</keyword>
<dbReference type="AlphaFoldDB" id="Q1YJV0"/>
<evidence type="ECO:0000313" key="2">
    <source>
        <dbReference type="EMBL" id="EAS50773.1"/>
    </source>
</evidence>
<feature type="compositionally biased region" description="Low complexity" evidence="1">
    <location>
        <begin position="171"/>
        <end position="197"/>
    </location>
</feature>
<dbReference type="RefSeq" id="WP_009208763.1">
    <property type="nucleotide sequence ID" value="NZ_BBWP01000036.1"/>
</dbReference>
<feature type="region of interest" description="Disordered" evidence="1">
    <location>
        <begin position="444"/>
        <end position="474"/>
    </location>
</feature>
<organism evidence="2 3">
    <name type="scientific">Aurantimonas manganoxydans (strain ATCC BAA-1229 / DSM 21871 / SI85-9A1)</name>
    <dbReference type="NCBI Taxonomy" id="287752"/>
    <lineage>
        <taxon>Bacteria</taxon>
        <taxon>Pseudomonadati</taxon>
        <taxon>Pseudomonadota</taxon>
        <taxon>Alphaproteobacteria</taxon>
        <taxon>Hyphomicrobiales</taxon>
        <taxon>Aurantimonadaceae</taxon>
        <taxon>Aurantimonas</taxon>
    </lineage>
</organism>
<proteinExistence type="predicted"/>
<feature type="compositionally biased region" description="Low complexity" evidence="1">
    <location>
        <begin position="219"/>
        <end position="228"/>
    </location>
</feature>
<reference evidence="2 3" key="1">
    <citation type="journal article" date="2008" name="Appl. Environ. Microbiol.">
        <title>Genomic insights into Mn(II) oxidation by the marine alphaproteobacterium Aurantimonas sp. strain SI85-9A1.</title>
        <authorList>
            <person name="Dick G.J."/>
            <person name="Podell S."/>
            <person name="Johnson H.A."/>
            <person name="Rivera-Espinoza Y."/>
            <person name="Bernier-Latmani R."/>
            <person name="McCarthy J.K."/>
            <person name="Torpey J.W."/>
            <person name="Clement B.G."/>
            <person name="Gaasterland T."/>
            <person name="Tebo B.M."/>
        </authorList>
    </citation>
    <scope>NUCLEOTIDE SEQUENCE [LARGE SCALE GENOMIC DNA]</scope>
    <source>
        <strain evidence="2 3">SI85-9A1</strain>
    </source>
</reference>
<feature type="compositionally biased region" description="Low complexity" evidence="1">
    <location>
        <begin position="80"/>
        <end position="93"/>
    </location>
</feature>
<dbReference type="HOGENOM" id="CLU_019739_0_0_5"/>
<evidence type="ECO:0000313" key="3">
    <source>
        <dbReference type="Proteomes" id="UP000000321"/>
    </source>
</evidence>
<dbReference type="Proteomes" id="UP000000321">
    <property type="component" value="Unassembled WGS sequence"/>
</dbReference>
<accession>Q1YJV0</accession>
<gene>
    <name evidence="2" type="ORF">SI859A1_00897</name>
</gene>
<dbReference type="BioCyc" id="AURANTIMONAS:SI859A1_00897-MONOMER"/>
<name>Q1YJV0_AURMS</name>
<comment type="caution">
    <text evidence="2">The sequence shown here is derived from an EMBL/GenBank/DDBJ whole genome shotgun (WGS) entry which is preliminary data.</text>
</comment>